<organism evidence="1 2">
    <name type="scientific">Xenorhabdus stockiae</name>
    <dbReference type="NCBI Taxonomy" id="351614"/>
    <lineage>
        <taxon>Bacteria</taxon>
        <taxon>Pseudomonadati</taxon>
        <taxon>Pseudomonadota</taxon>
        <taxon>Gammaproteobacteria</taxon>
        <taxon>Enterobacterales</taxon>
        <taxon>Morganellaceae</taxon>
        <taxon>Xenorhabdus</taxon>
    </lineage>
</organism>
<name>A0A2D0KS06_9GAMM</name>
<gene>
    <name evidence="1" type="ORF">Xsto_01446</name>
</gene>
<proteinExistence type="predicted"/>
<dbReference type="Proteomes" id="UP000222366">
    <property type="component" value="Unassembled WGS sequence"/>
</dbReference>
<dbReference type="AlphaFoldDB" id="A0A2D0KS06"/>
<dbReference type="InterPro" id="IPR016873">
    <property type="entry name" value="Caps_polysacc_synth_BcbE_prd"/>
</dbReference>
<evidence type="ECO:0000313" key="2">
    <source>
        <dbReference type="Proteomes" id="UP000222366"/>
    </source>
</evidence>
<dbReference type="CDD" id="cd04183">
    <property type="entry name" value="GT2_BcE_like"/>
    <property type="match status" value="1"/>
</dbReference>
<dbReference type="SUPFAM" id="SSF53448">
    <property type="entry name" value="Nucleotide-diphospho-sugar transferases"/>
    <property type="match status" value="1"/>
</dbReference>
<accession>A0A2D0KS06</accession>
<keyword evidence="2" id="KW-1185">Reference proteome</keyword>
<dbReference type="PIRSF" id="PIRSF028162">
    <property type="entry name" value="BcbE_prd"/>
    <property type="match status" value="1"/>
</dbReference>
<dbReference type="EMBL" id="NJAJ01000010">
    <property type="protein sequence ID" value="PHM66221.1"/>
    <property type="molecule type" value="Genomic_DNA"/>
</dbReference>
<dbReference type="InterPro" id="IPR029044">
    <property type="entry name" value="Nucleotide-diphossugar_trans"/>
</dbReference>
<evidence type="ECO:0000313" key="1">
    <source>
        <dbReference type="EMBL" id="PHM66221.1"/>
    </source>
</evidence>
<dbReference type="RefSeq" id="WP_099124585.1">
    <property type="nucleotide sequence ID" value="NZ_CAWNRH010000002.1"/>
</dbReference>
<comment type="caution">
    <text evidence="1">The sequence shown here is derived from an EMBL/GenBank/DDBJ whole genome shotgun (WGS) entry which is preliminary data.</text>
</comment>
<protein>
    <submittedName>
        <fullName evidence="1">Capsular biosynthesis protein</fullName>
    </submittedName>
</protein>
<reference evidence="1 2" key="1">
    <citation type="journal article" date="2017" name="Nat. Microbiol.">
        <title>Natural product diversity associated with the nematode symbionts Photorhabdus and Xenorhabdus.</title>
        <authorList>
            <person name="Tobias N.J."/>
            <person name="Wolff H."/>
            <person name="Djahanschiri B."/>
            <person name="Grundmann F."/>
            <person name="Kronenwerth M."/>
            <person name="Shi Y.M."/>
            <person name="Simonyi S."/>
            <person name="Grun P."/>
            <person name="Shapiro-Ilan D."/>
            <person name="Pidot S.J."/>
            <person name="Stinear T.P."/>
            <person name="Ebersberger I."/>
            <person name="Bode H.B."/>
        </authorList>
    </citation>
    <scope>NUCLEOTIDE SEQUENCE [LARGE SCALE GENOMIC DNA]</scope>
    <source>
        <strain evidence="1 2">DSM 17904</strain>
    </source>
</reference>
<sequence>MIIIPMAGFSSRFFSAGFDKPKYMLTAHGKTLFEHSVLSFSNYFQSKKFIFVIRDIYETPSFITHKIKQLGIKNYYIHILESETRGQAETVALAIKNLGDQCLNDSITVFNIDTFRPNFIYPKNKLDADGYLEVFMGSGKNWSYVKPNDRSEFVELTTEKVPVSNLCSTGLYHFSKATDYIAAFEFIANKNPNEWTNNELYIAPMYNHLIEKGKKIKFNIIERKNVIFCGTPDEYSDFLHHQ</sequence>
<dbReference type="Gene3D" id="3.90.550.10">
    <property type="entry name" value="Spore Coat Polysaccharide Biosynthesis Protein SpsA, Chain A"/>
    <property type="match status" value="1"/>
</dbReference>